<dbReference type="GO" id="GO:0005737">
    <property type="term" value="C:cytoplasm"/>
    <property type="evidence" value="ECO:0007669"/>
    <property type="project" value="UniProtKB-SubCell"/>
</dbReference>
<evidence type="ECO:0000256" key="1">
    <source>
        <dbReference type="ARBA" id="ARBA00004496"/>
    </source>
</evidence>
<organism evidence="6 7">
    <name type="scientific">Bombus vosnesenskii</name>
    <dbReference type="NCBI Taxonomy" id="207650"/>
    <lineage>
        <taxon>Eukaryota</taxon>
        <taxon>Metazoa</taxon>
        <taxon>Ecdysozoa</taxon>
        <taxon>Arthropoda</taxon>
        <taxon>Hexapoda</taxon>
        <taxon>Insecta</taxon>
        <taxon>Pterygota</taxon>
        <taxon>Neoptera</taxon>
        <taxon>Endopterygota</taxon>
        <taxon>Hymenoptera</taxon>
        <taxon>Apocrita</taxon>
        <taxon>Aculeata</taxon>
        <taxon>Apoidea</taxon>
        <taxon>Anthophila</taxon>
        <taxon>Apidae</taxon>
        <taxon>Bombus</taxon>
        <taxon>Pyrobombus</taxon>
    </lineage>
</organism>
<evidence type="ECO:0000256" key="5">
    <source>
        <dbReference type="ARBA" id="ARBA00022737"/>
    </source>
</evidence>
<dbReference type="PANTHER" id="PTHR46545">
    <property type="entry name" value="LEUCINE-RICH REPEAT-CONTAINING PROTEIN 51"/>
    <property type="match status" value="1"/>
</dbReference>
<reference evidence="7" key="1">
    <citation type="submission" date="2025-08" db="UniProtKB">
        <authorList>
            <consortium name="RefSeq"/>
        </authorList>
    </citation>
    <scope>IDENTIFICATION</scope>
    <source>
        <tissue evidence="7">Muscle</tissue>
    </source>
</reference>
<evidence type="ECO:0000313" key="6">
    <source>
        <dbReference type="Proteomes" id="UP000504631"/>
    </source>
</evidence>
<keyword evidence="6" id="KW-1185">Reference proteome</keyword>
<dbReference type="GeneID" id="117231683"/>
<keyword evidence="5" id="KW-0677">Repeat</keyword>
<dbReference type="AlphaFoldDB" id="A0A6J3JZK1"/>
<evidence type="ECO:0000313" key="7">
    <source>
        <dbReference type="RefSeq" id="XP_033346237.1"/>
    </source>
</evidence>
<dbReference type="InterPro" id="IPR032675">
    <property type="entry name" value="LRR_dom_sf"/>
</dbReference>
<proteinExistence type="predicted"/>
<dbReference type="PANTHER" id="PTHR46545:SF1">
    <property type="entry name" value="LEUCINE-RICH REPEAT-CONTAINING PROTEIN 51"/>
    <property type="match status" value="1"/>
</dbReference>
<name>A0A6J3JZK1_9HYME</name>
<accession>A0A6J3JZK1</accession>
<evidence type="ECO:0000256" key="3">
    <source>
        <dbReference type="ARBA" id="ARBA00022490"/>
    </source>
</evidence>
<dbReference type="SUPFAM" id="SSF52058">
    <property type="entry name" value="L domain-like"/>
    <property type="match status" value="1"/>
</dbReference>
<dbReference type="InterPro" id="IPR001611">
    <property type="entry name" value="Leu-rich_rpt"/>
</dbReference>
<sequence length="231" mass="26598">MVTEYVQRATCRRLHVLHSMCSKMHFNQCTQFDLNYVKKKTRVKFLRRNERQEMLIAAPLDLSFKKATTMNELANKRPQAVRTGKIPLRTAADRFVTCSLWLSNNSLTSMFGFENLAQKLLDDPSHLSWLDLSFNEIEQIADDITHFPNLKIFYLHGNNISDINDVVKLKKLSTLKSLTLHGNPIENLPYYRGYIVHILPQLTTLDFSAVLSTERKKAAPAGFYKIIYGST</sequence>
<dbReference type="PROSITE" id="PS51450">
    <property type="entry name" value="LRR"/>
    <property type="match status" value="2"/>
</dbReference>
<evidence type="ECO:0000256" key="4">
    <source>
        <dbReference type="ARBA" id="ARBA00022614"/>
    </source>
</evidence>
<dbReference type="Gene3D" id="3.80.10.10">
    <property type="entry name" value="Ribonuclease Inhibitor"/>
    <property type="match status" value="1"/>
</dbReference>
<dbReference type="RefSeq" id="XP_033346237.1">
    <property type="nucleotide sequence ID" value="XM_033490346.1"/>
</dbReference>
<comment type="subcellular location">
    <subcellularLocation>
        <location evidence="1">Cytoplasm</location>
    </subcellularLocation>
</comment>
<evidence type="ECO:0000256" key="2">
    <source>
        <dbReference type="ARBA" id="ARBA00014223"/>
    </source>
</evidence>
<keyword evidence="3" id="KW-0963">Cytoplasm</keyword>
<dbReference type="Pfam" id="PF14580">
    <property type="entry name" value="LRR_9"/>
    <property type="match status" value="1"/>
</dbReference>
<protein>
    <recommendedName>
        <fullName evidence="2">Leucine-rich repeat-containing protein 51</fullName>
    </recommendedName>
</protein>
<dbReference type="Proteomes" id="UP000504631">
    <property type="component" value="Unplaced"/>
</dbReference>
<gene>
    <name evidence="7" type="primary">LOC117231683</name>
</gene>
<keyword evidence="4" id="KW-0433">Leucine-rich repeat</keyword>
<dbReference type="KEGG" id="bvk:117231683"/>